<dbReference type="PROSITE" id="PS51767">
    <property type="entry name" value="PEPTIDASE_A1"/>
    <property type="match status" value="1"/>
</dbReference>
<dbReference type="FunFam" id="2.40.70.10:FF:000008">
    <property type="entry name" value="Cathepsin D"/>
    <property type="match status" value="1"/>
</dbReference>
<dbReference type="GO" id="GO:0004190">
    <property type="term" value="F:aspartic-type endopeptidase activity"/>
    <property type="evidence" value="ECO:0007669"/>
    <property type="project" value="UniProtKB-KW"/>
</dbReference>
<feature type="chain" id="PRO_5040219217" description="rhizopuspepsin" evidence="13">
    <location>
        <begin position="21"/>
        <end position="427"/>
    </location>
</feature>
<dbReference type="PANTHER" id="PTHR47966:SF65">
    <property type="entry name" value="ASPARTIC-TYPE ENDOPEPTIDASE"/>
    <property type="match status" value="1"/>
</dbReference>
<keyword evidence="5 13" id="KW-0732">Signal</keyword>
<evidence type="ECO:0000313" key="15">
    <source>
        <dbReference type="EMBL" id="KAG1568736.1"/>
    </source>
</evidence>
<evidence type="ECO:0000259" key="14">
    <source>
        <dbReference type="PROSITE" id="PS51767"/>
    </source>
</evidence>
<dbReference type="EMBL" id="JAANIU010001075">
    <property type="protein sequence ID" value="KAG1568736.1"/>
    <property type="molecule type" value="Genomic_DNA"/>
</dbReference>
<keyword evidence="7 12" id="KW-0378">Hydrolase</keyword>
<evidence type="ECO:0000256" key="5">
    <source>
        <dbReference type="ARBA" id="ARBA00022729"/>
    </source>
</evidence>
<organism evidence="15 16">
    <name type="scientific">Rhizopus delemar</name>
    <dbReference type="NCBI Taxonomy" id="936053"/>
    <lineage>
        <taxon>Eukaryota</taxon>
        <taxon>Fungi</taxon>
        <taxon>Fungi incertae sedis</taxon>
        <taxon>Mucoromycota</taxon>
        <taxon>Mucoromycotina</taxon>
        <taxon>Mucoromycetes</taxon>
        <taxon>Mucorales</taxon>
        <taxon>Mucorineae</taxon>
        <taxon>Rhizopodaceae</taxon>
        <taxon>Rhizopus</taxon>
    </lineage>
</organism>
<keyword evidence="9 11" id="KW-1015">Disulfide bond</keyword>
<evidence type="ECO:0000256" key="10">
    <source>
        <dbReference type="PIRSR" id="PIRSR601461-1"/>
    </source>
</evidence>
<dbReference type="Pfam" id="PF00026">
    <property type="entry name" value="Asp"/>
    <property type="match status" value="1"/>
</dbReference>
<dbReference type="GO" id="GO:0006508">
    <property type="term" value="P:proteolysis"/>
    <property type="evidence" value="ECO:0007669"/>
    <property type="project" value="UniProtKB-KW"/>
</dbReference>
<dbReference type="PANTHER" id="PTHR47966">
    <property type="entry name" value="BETA-SITE APP-CLEAVING ENZYME, ISOFORM A-RELATED"/>
    <property type="match status" value="1"/>
</dbReference>
<feature type="domain" description="Peptidase A1" evidence="14">
    <location>
        <begin position="67"/>
        <end position="417"/>
    </location>
</feature>
<dbReference type="InterPro" id="IPR034164">
    <property type="entry name" value="Pepsin-like_dom"/>
</dbReference>
<accession>A0A9P6Z1I4</accession>
<evidence type="ECO:0000256" key="12">
    <source>
        <dbReference type="RuleBase" id="RU000454"/>
    </source>
</evidence>
<evidence type="ECO:0000256" key="2">
    <source>
        <dbReference type="ARBA" id="ARBA00007447"/>
    </source>
</evidence>
<dbReference type="InterPro" id="IPR021109">
    <property type="entry name" value="Peptidase_aspartic_dom_sf"/>
</dbReference>
<dbReference type="InterPro" id="IPR001969">
    <property type="entry name" value="Aspartic_peptidase_AS"/>
</dbReference>
<name>A0A9P6Z1I4_9FUNG</name>
<feature type="disulfide bond" evidence="11">
    <location>
        <begin position="338"/>
        <end position="378"/>
    </location>
</feature>
<sequence length="427" mass="47334">MYTKWLQILILSHVIISIEAAALPFQHTTLNRHIQLPLLKRNPGSLLKRSVGDISTLELYNELKTEYLIKMSIGTPPQEFIVAFDTGSSDTWVPSVECPKEECTSVTFNSSLSSTFKPANMSFNITYGQGHIAAKYVKDTMRLGNTSVEEQMFGLATSVGGRIIAPTDNNITSNGIFGFGFPGLTANSNTAQAYDPFVFSLAKKNLISDPIFSVYLGSMNDDGWSGELMLGAINPKRYTGDLKYVPVQHNIDYKSNKQDYTYWSIGIQEINIIKNNQSLSVNLSTTENKNSTFQNAMLDTGTTYTYLTKEWSDRIVRLVTQQQTIETDPLHGLYMVDCNLRTSQIKLELVIASSSQPVRWQIDMEDLVLSSSSGGNQCGFGITFDNKSKNSNLVIGDTILRSSYLVFDMGQKRVGIASAVGMKSKVT</sequence>
<comment type="caution">
    <text evidence="15">The sequence shown here is derived from an EMBL/GenBank/DDBJ whole genome shotgun (WGS) entry which is preliminary data.</text>
</comment>
<comment type="catalytic activity">
    <reaction evidence="1">
        <text>Hydrolysis of proteins with broad specificity similar to that of pepsin A, preferring hydrophobic residues at P1 and P1'. Clots milk and activates trypsinogen. Does not cleave 4-Gln-|-His-5, but does cleave 10-His-|-Leu-11 and 12-Val-|-Glu-13 in B chain of insulin.</text>
        <dbReference type="EC" id="3.4.23.21"/>
    </reaction>
</comment>
<keyword evidence="4 12" id="KW-0645">Protease</keyword>
<evidence type="ECO:0000256" key="4">
    <source>
        <dbReference type="ARBA" id="ARBA00022670"/>
    </source>
</evidence>
<evidence type="ECO:0000313" key="16">
    <source>
        <dbReference type="Proteomes" id="UP000740926"/>
    </source>
</evidence>
<evidence type="ECO:0000256" key="9">
    <source>
        <dbReference type="ARBA" id="ARBA00023157"/>
    </source>
</evidence>
<evidence type="ECO:0000256" key="1">
    <source>
        <dbReference type="ARBA" id="ARBA00001130"/>
    </source>
</evidence>
<evidence type="ECO:0000256" key="13">
    <source>
        <dbReference type="SAM" id="SignalP"/>
    </source>
</evidence>
<keyword evidence="6 12" id="KW-0064">Aspartyl protease</keyword>
<feature type="active site" evidence="10">
    <location>
        <position position="85"/>
    </location>
</feature>
<dbReference type="EC" id="3.4.23.21" evidence="3"/>
<keyword evidence="8" id="KW-0865">Zymogen</keyword>
<dbReference type="Gene3D" id="2.40.70.10">
    <property type="entry name" value="Acid Proteases"/>
    <property type="match status" value="2"/>
</dbReference>
<dbReference type="Proteomes" id="UP000740926">
    <property type="component" value="Unassembled WGS sequence"/>
</dbReference>
<dbReference type="PRINTS" id="PR00792">
    <property type="entry name" value="PEPSIN"/>
</dbReference>
<proteinExistence type="inferred from homology"/>
<gene>
    <name evidence="15" type="ORF">G6F50_007021</name>
</gene>
<feature type="disulfide bond" evidence="11">
    <location>
        <begin position="98"/>
        <end position="103"/>
    </location>
</feature>
<dbReference type="PROSITE" id="PS00141">
    <property type="entry name" value="ASP_PROTEASE"/>
    <property type="match status" value="2"/>
</dbReference>
<dbReference type="InterPro" id="IPR001461">
    <property type="entry name" value="Aspartic_peptidase_A1"/>
</dbReference>
<evidence type="ECO:0000256" key="11">
    <source>
        <dbReference type="PIRSR" id="PIRSR601461-2"/>
    </source>
</evidence>
<dbReference type="CDD" id="cd05471">
    <property type="entry name" value="pepsin_like"/>
    <property type="match status" value="1"/>
</dbReference>
<evidence type="ECO:0000256" key="8">
    <source>
        <dbReference type="ARBA" id="ARBA00023145"/>
    </source>
</evidence>
<reference evidence="15 16" key="1">
    <citation type="journal article" date="2020" name="Microb. Genom.">
        <title>Genetic diversity of clinical and environmental Mucorales isolates obtained from an investigation of mucormycosis cases among solid organ transplant recipients.</title>
        <authorList>
            <person name="Nguyen M.H."/>
            <person name="Kaul D."/>
            <person name="Muto C."/>
            <person name="Cheng S.J."/>
            <person name="Richter R.A."/>
            <person name="Bruno V.M."/>
            <person name="Liu G."/>
            <person name="Beyhan S."/>
            <person name="Sundermann A.J."/>
            <person name="Mounaud S."/>
            <person name="Pasculle A.W."/>
            <person name="Nierman W.C."/>
            <person name="Driscoll E."/>
            <person name="Cumbie R."/>
            <person name="Clancy C.J."/>
            <person name="Dupont C.L."/>
        </authorList>
    </citation>
    <scope>NUCLEOTIDE SEQUENCE [LARGE SCALE GENOMIC DNA]</scope>
    <source>
        <strain evidence="15 16">GL24</strain>
    </source>
</reference>
<feature type="active site" evidence="10">
    <location>
        <position position="299"/>
    </location>
</feature>
<dbReference type="InterPro" id="IPR033121">
    <property type="entry name" value="PEPTIDASE_A1"/>
</dbReference>
<evidence type="ECO:0000256" key="7">
    <source>
        <dbReference type="ARBA" id="ARBA00022801"/>
    </source>
</evidence>
<comment type="similarity">
    <text evidence="2 12">Belongs to the peptidase A1 family.</text>
</comment>
<protein>
    <recommendedName>
        <fullName evidence="3">rhizopuspepsin</fullName>
        <ecNumber evidence="3">3.4.23.21</ecNumber>
    </recommendedName>
</protein>
<evidence type="ECO:0000256" key="3">
    <source>
        <dbReference type="ARBA" id="ARBA00013205"/>
    </source>
</evidence>
<dbReference type="SUPFAM" id="SSF50630">
    <property type="entry name" value="Acid proteases"/>
    <property type="match status" value="1"/>
</dbReference>
<dbReference type="AlphaFoldDB" id="A0A9P6Z1I4"/>
<evidence type="ECO:0000256" key="6">
    <source>
        <dbReference type="ARBA" id="ARBA00022750"/>
    </source>
</evidence>
<keyword evidence="16" id="KW-1185">Reference proteome</keyword>
<feature type="signal peptide" evidence="13">
    <location>
        <begin position="1"/>
        <end position="20"/>
    </location>
</feature>